<dbReference type="SUPFAM" id="SSF54928">
    <property type="entry name" value="RNA-binding domain, RBD"/>
    <property type="match status" value="1"/>
</dbReference>
<dbReference type="InterPro" id="IPR007201">
    <property type="entry name" value="Mei2-like_Rrm_C"/>
</dbReference>
<evidence type="ECO:0000259" key="3">
    <source>
        <dbReference type="Pfam" id="PF00076"/>
    </source>
</evidence>
<dbReference type="Proteomes" id="UP001388673">
    <property type="component" value="Unassembled WGS sequence"/>
</dbReference>
<proteinExistence type="predicted"/>
<keyword evidence="1" id="KW-0694">RNA-binding</keyword>
<comment type="caution">
    <text evidence="5">The sequence shown here is derived from an EMBL/GenBank/DDBJ whole genome shotgun (WGS) entry which is preliminary data.</text>
</comment>
<dbReference type="RefSeq" id="XP_066806126.1">
    <property type="nucleotide sequence ID" value="XM_066943584.1"/>
</dbReference>
<gene>
    <name evidence="5" type="ORF">IAR55_000448</name>
</gene>
<evidence type="ECO:0000256" key="2">
    <source>
        <dbReference type="SAM" id="MobiDB-lite"/>
    </source>
</evidence>
<evidence type="ECO:0000313" key="6">
    <source>
        <dbReference type="Proteomes" id="UP001388673"/>
    </source>
</evidence>
<name>A0AAW0Z781_9TREE</name>
<dbReference type="InterPro" id="IPR000504">
    <property type="entry name" value="RRM_dom"/>
</dbReference>
<evidence type="ECO:0000259" key="4">
    <source>
        <dbReference type="Pfam" id="PF04059"/>
    </source>
</evidence>
<sequence length="732" mass="80830">MNKLDRSTMEKDLPPTPGILPPSTPIKNSKSSLMYHKNRTRSTPLNEALDESASTGRKEEDRTYESGKKSQLNAASDSFKPKPVDHSYTSTPDISKLSLGKTSTSDVEVSQFEDFNEAPTTPKKKKETSNFDTPRRHTHRQEQSLITDAAPLTPITPSTANSAAGTAPVTPHAPEWSSKGIQGKLPKASGGLETTEETPESIGRYLMITGIPRSATEKEVCELIQTIAEFKAMVVKYMRPQGYVIVVFHDSREAFKVYHHLQGTSICFHSNGPLIELHCWKIERSTLEAMTGRGGSWDQIWSSSESVIKVEINGGHPVTLDVMHKTLSMIGSLQRLAPVGHEGRTFIAEYYDTRDSAQAIILLNGQRAHEALLHVAYLYPDSSTANRMQTPSTPASYTLGSAAYNQGSLPRGYSGDRFPRAESTASSDVFSWSYTTEGSSLSQLRTPTSSVFGRVKSENDVFGMPSPSSVHSSKRESAPPGTRYPTPSSRGRYSIHSSHKNYETPPQMLALGRRLGEPGTVQGLINRADIAARARQRQGLGGHWNLNDRKAIPEQNRVFPERILSGLDSRTTVMIKDVPNKLSRQELVDILEESVPGGYDFVYLRFDFKNCCNALYHFIEARVGKKWNLFSSEKVLQVSYADIQGKAALINKFKNSAVMGVIEPWRPQIFYSSGSMKGLPEPFPDSDNLAIRQRSATAQLSAFSDPSSSGYDYDGDYLYDYGSKSVDPSLGV</sequence>
<dbReference type="Pfam" id="PF04059">
    <property type="entry name" value="RRM_2"/>
    <property type="match status" value="1"/>
</dbReference>
<feature type="region of interest" description="Disordered" evidence="2">
    <location>
        <begin position="1"/>
        <end position="198"/>
    </location>
</feature>
<dbReference type="EMBL" id="JBCAWK010000001">
    <property type="protein sequence ID" value="KAK8869880.1"/>
    <property type="molecule type" value="Genomic_DNA"/>
</dbReference>
<feature type="compositionally biased region" description="Basic and acidic residues" evidence="2">
    <location>
        <begin position="56"/>
        <end position="68"/>
    </location>
</feature>
<dbReference type="PANTHER" id="PTHR23189">
    <property type="entry name" value="RNA RECOGNITION MOTIF-CONTAINING"/>
    <property type="match status" value="1"/>
</dbReference>
<feature type="region of interest" description="Disordered" evidence="2">
    <location>
        <begin position="458"/>
        <end position="504"/>
    </location>
</feature>
<feature type="compositionally biased region" description="Pro residues" evidence="2">
    <location>
        <begin position="14"/>
        <end position="24"/>
    </location>
</feature>
<feature type="domain" description="Mei2-like C-terminal RNA recognition motif" evidence="4">
    <location>
        <begin position="570"/>
        <end position="654"/>
    </location>
</feature>
<dbReference type="Gene3D" id="3.30.70.330">
    <property type="match status" value="1"/>
</dbReference>
<evidence type="ECO:0000313" key="5">
    <source>
        <dbReference type="EMBL" id="KAK8869880.1"/>
    </source>
</evidence>
<dbReference type="GeneID" id="92177708"/>
<evidence type="ECO:0008006" key="7">
    <source>
        <dbReference type="Google" id="ProtNLM"/>
    </source>
</evidence>
<dbReference type="GO" id="GO:0003723">
    <property type="term" value="F:RNA binding"/>
    <property type="evidence" value="ECO:0007669"/>
    <property type="project" value="UniProtKB-KW"/>
</dbReference>
<reference evidence="5 6" key="1">
    <citation type="journal article" date="2024" name="bioRxiv">
        <title>Comparative genomics of Cryptococcus and Kwoniella reveals pathogenesis evolution and contrasting karyotype dynamics via intercentromeric recombination or chromosome fusion.</title>
        <authorList>
            <person name="Coelho M.A."/>
            <person name="David-Palma M."/>
            <person name="Shea T."/>
            <person name="Bowers K."/>
            <person name="McGinley-Smith S."/>
            <person name="Mohammad A.W."/>
            <person name="Gnirke A."/>
            <person name="Yurkov A.M."/>
            <person name="Nowrousian M."/>
            <person name="Sun S."/>
            <person name="Cuomo C.A."/>
            <person name="Heitman J."/>
        </authorList>
    </citation>
    <scope>NUCLEOTIDE SEQUENCE [LARGE SCALE GENOMIC DNA]</scope>
    <source>
        <strain evidence="5 6">CBS 13917</strain>
    </source>
</reference>
<evidence type="ECO:0000256" key="1">
    <source>
        <dbReference type="ARBA" id="ARBA00022884"/>
    </source>
</evidence>
<organism evidence="5 6">
    <name type="scientific">Kwoniella newhampshirensis</name>
    <dbReference type="NCBI Taxonomy" id="1651941"/>
    <lineage>
        <taxon>Eukaryota</taxon>
        <taxon>Fungi</taxon>
        <taxon>Dikarya</taxon>
        <taxon>Basidiomycota</taxon>
        <taxon>Agaricomycotina</taxon>
        <taxon>Tremellomycetes</taxon>
        <taxon>Tremellales</taxon>
        <taxon>Cryptococcaceae</taxon>
        <taxon>Kwoniella</taxon>
    </lineage>
</organism>
<feature type="compositionally biased region" description="Polar residues" evidence="2">
    <location>
        <begin position="155"/>
        <end position="164"/>
    </location>
</feature>
<protein>
    <recommendedName>
        <fullName evidence="7">RRM domain-containing protein</fullName>
    </recommendedName>
</protein>
<dbReference type="AlphaFoldDB" id="A0AAW0Z781"/>
<accession>A0AAW0Z781</accession>
<keyword evidence="6" id="KW-1185">Reference proteome</keyword>
<dbReference type="InterPro" id="IPR012677">
    <property type="entry name" value="Nucleotide-bd_a/b_plait_sf"/>
</dbReference>
<dbReference type="KEGG" id="kne:92177708"/>
<dbReference type="Pfam" id="PF00076">
    <property type="entry name" value="RRM_1"/>
    <property type="match status" value="1"/>
</dbReference>
<dbReference type="InterPro" id="IPR035979">
    <property type="entry name" value="RBD_domain_sf"/>
</dbReference>
<feature type="compositionally biased region" description="Basic and acidic residues" evidence="2">
    <location>
        <begin position="1"/>
        <end position="13"/>
    </location>
</feature>
<feature type="domain" description="RRM" evidence="3">
    <location>
        <begin position="206"/>
        <end position="266"/>
    </location>
</feature>